<dbReference type="InterPro" id="IPR004477">
    <property type="entry name" value="ComEC_N"/>
</dbReference>
<dbReference type="NCBIfam" id="TIGR00361">
    <property type="entry name" value="ComEC_Rec2"/>
    <property type="match status" value="1"/>
</dbReference>
<dbReference type="InterPro" id="IPR036866">
    <property type="entry name" value="RibonucZ/Hydroxyglut_hydro"/>
</dbReference>
<feature type="transmembrane region" description="Helical" evidence="6">
    <location>
        <begin position="475"/>
        <end position="492"/>
    </location>
</feature>
<accession>A0A0X8FDL6</accession>
<feature type="transmembrane region" description="Helical" evidence="6">
    <location>
        <begin position="259"/>
        <end position="280"/>
    </location>
</feature>
<keyword evidence="11" id="KW-1185">Reference proteome</keyword>
<dbReference type="Proteomes" id="UP001069145">
    <property type="component" value="Unassembled WGS sequence"/>
</dbReference>
<keyword evidence="2" id="KW-1003">Cell membrane</keyword>
<evidence type="ECO:0000313" key="10">
    <source>
        <dbReference type="Proteomes" id="UP000594771"/>
    </source>
</evidence>
<dbReference type="GeneID" id="35767318"/>
<keyword evidence="5 6" id="KW-0472">Membrane</keyword>
<evidence type="ECO:0000259" key="7">
    <source>
        <dbReference type="SMART" id="SM00849"/>
    </source>
</evidence>
<reference evidence="9 10" key="1">
    <citation type="submission" date="2020-12" db="EMBL/GenBank/DDBJ databases">
        <title>FDA dAtabase for Regulatory Grade micrObial Sequences (FDA-ARGOS): Supporting development and validation of Infectious Disease Dx tests.</title>
        <authorList>
            <person name="Sproer C."/>
            <person name="Gronow S."/>
            <person name="Severitt S."/>
            <person name="Schroder I."/>
            <person name="Tallon L."/>
            <person name="Sadzewicz L."/>
            <person name="Zhao X."/>
            <person name="Boylan J."/>
            <person name="Ott S."/>
            <person name="Bowen H."/>
            <person name="Vavikolanu K."/>
            <person name="Mehta A."/>
            <person name="Aluvathingal J."/>
            <person name="Nadendla S."/>
            <person name="Lowell S."/>
            <person name="Myers T."/>
            <person name="Yan Y."/>
            <person name="Sichtig H."/>
        </authorList>
    </citation>
    <scope>NUCLEOTIDE SEQUENCE [LARGE SCALE GENOMIC DNA]</scope>
    <source>
        <strain evidence="9 10">FDAARGOS_911</strain>
    </source>
</reference>
<dbReference type="Pfam" id="PF03772">
    <property type="entry name" value="Competence"/>
    <property type="match status" value="1"/>
</dbReference>
<dbReference type="NCBIfam" id="TIGR00360">
    <property type="entry name" value="ComEC_N-term"/>
    <property type="match status" value="1"/>
</dbReference>
<feature type="transmembrane region" description="Helical" evidence="6">
    <location>
        <begin position="6"/>
        <end position="33"/>
    </location>
</feature>
<evidence type="ECO:0000256" key="3">
    <source>
        <dbReference type="ARBA" id="ARBA00022692"/>
    </source>
</evidence>
<evidence type="ECO:0000256" key="4">
    <source>
        <dbReference type="ARBA" id="ARBA00022989"/>
    </source>
</evidence>
<feature type="transmembrane region" description="Helical" evidence="6">
    <location>
        <begin position="301"/>
        <end position="319"/>
    </location>
</feature>
<dbReference type="EMBL" id="JAOTML010000014">
    <property type="protein sequence ID" value="MCY3054103.1"/>
    <property type="molecule type" value="Genomic_DNA"/>
</dbReference>
<evidence type="ECO:0000313" key="11">
    <source>
        <dbReference type="Proteomes" id="UP001069145"/>
    </source>
</evidence>
<evidence type="ECO:0000256" key="5">
    <source>
        <dbReference type="ARBA" id="ARBA00023136"/>
    </source>
</evidence>
<dbReference type="CDD" id="cd07731">
    <property type="entry name" value="ComA-like_MBL-fold"/>
    <property type="match status" value="1"/>
</dbReference>
<dbReference type="InterPro" id="IPR004797">
    <property type="entry name" value="Competence_ComEC/Rec2"/>
</dbReference>
<evidence type="ECO:0000256" key="6">
    <source>
        <dbReference type="SAM" id="Phobius"/>
    </source>
</evidence>
<protein>
    <submittedName>
        <fullName evidence="9">DNA internalization-related competence protein ComEC/Rec2</fullName>
    </submittedName>
</protein>
<dbReference type="GO" id="GO:0030420">
    <property type="term" value="P:establishment of competence for transformation"/>
    <property type="evidence" value="ECO:0007669"/>
    <property type="project" value="InterPro"/>
</dbReference>
<dbReference type="EMBL" id="CP065662">
    <property type="protein sequence ID" value="QPS01302.1"/>
    <property type="molecule type" value="Genomic_DNA"/>
</dbReference>
<dbReference type="PANTHER" id="PTHR30619">
    <property type="entry name" value="DNA INTERNALIZATION/COMPETENCE PROTEIN COMEC/REC2"/>
    <property type="match status" value="1"/>
</dbReference>
<evidence type="ECO:0000256" key="2">
    <source>
        <dbReference type="ARBA" id="ARBA00022475"/>
    </source>
</evidence>
<gene>
    <name evidence="9" type="ORF">I6G68_08015</name>
    <name evidence="8" type="ORF">ODY43_08935</name>
</gene>
<evidence type="ECO:0000313" key="8">
    <source>
        <dbReference type="EMBL" id="MCY3054103.1"/>
    </source>
</evidence>
<dbReference type="SMART" id="SM00849">
    <property type="entry name" value="Lactamase_B"/>
    <property type="match status" value="1"/>
</dbReference>
<dbReference type="Pfam" id="PF00753">
    <property type="entry name" value="Lactamase_B"/>
    <property type="match status" value="1"/>
</dbReference>
<proteinExistence type="predicted"/>
<dbReference type="Gene3D" id="3.60.15.10">
    <property type="entry name" value="Ribonuclease Z/Hydroxyacylglutathione hydrolase-like"/>
    <property type="match status" value="1"/>
</dbReference>
<dbReference type="RefSeq" id="WP_060777860.1">
    <property type="nucleotide sequence ID" value="NZ_CAJHLF010000001.1"/>
</dbReference>
<dbReference type="KEGG" id="aun:AWM73_02035"/>
<keyword evidence="4 6" id="KW-1133">Transmembrane helix</keyword>
<reference evidence="8" key="2">
    <citation type="submission" date="2022-09" db="EMBL/GenBank/DDBJ databases">
        <title>Aerococcus urinae taxonomy study.</title>
        <authorList>
            <person name="Christensen J."/>
            <person name="Senneby E."/>
        </authorList>
    </citation>
    <scope>NUCLEOTIDE SEQUENCE</scope>
    <source>
        <strain evidence="8">NLD-066-U95</strain>
    </source>
</reference>
<dbReference type="InterPro" id="IPR052159">
    <property type="entry name" value="Competence_DNA_uptake"/>
</dbReference>
<dbReference type="InterPro" id="IPR035681">
    <property type="entry name" value="ComA-like_MBL"/>
</dbReference>
<feature type="transmembrane region" description="Helical" evidence="6">
    <location>
        <begin position="221"/>
        <end position="239"/>
    </location>
</feature>
<dbReference type="AlphaFoldDB" id="A0A0X8FDL6"/>
<evidence type="ECO:0000313" key="9">
    <source>
        <dbReference type="EMBL" id="QPS01302.1"/>
    </source>
</evidence>
<feature type="transmembrane region" description="Helical" evidence="6">
    <location>
        <begin position="355"/>
        <end position="379"/>
    </location>
</feature>
<feature type="transmembrane region" description="Helical" evidence="6">
    <location>
        <begin position="439"/>
        <end position="463"/>
    </location>
</feature>
<organism evidence="9 10">
    <name type="scientific">Aerococcus urinae</name>
    <dbReference type="NCBI Taxonomy" id="1376"/>
    <lineage>
        <taxon>Bacteria</taxon>
        <taxon>Bacillati</taxon>
        <taxon>Bacillota</taxon>
        <taxon>Bacilli</taxon>
        <taxon>Lactobacillales</taxon>
        <taxon>Aerococcaceae</taxon>
        <taxon>Aerococcus</taxon>
    </lineage>
</organism>
<dbReference type="Proteomes" id="UP000594771">
    <property type="component" value="Chromosome"/>
</dbReference>
<dbReference type="OrthoDB" id="9761531at2"/>
<sequence>MKTKIFWLALGILLLTALMLAPSVWTLVFYLWYWGRVIALKKKGLVKWLLVSHCLMAAYLYLLSQRTSHFTGGEAALTLEVAIDNLKVEGDLVQFQGQELATGENFQVFYYLKSEAEQAAWLNQERSFQVSLLGHLTPPNGQRNFHGFDYQVYLSRQNIDWVCEVEKVQELADLPYWSYFWPNFRQSIYAYLQGLDLGILADYFQALFLNDKSGIDQSAMAAYQEIGIIHLFSLSGFHVNYLLALLKRSLLRLGVLVEHYQWIALVVLLLYGCLLGLPYGMIRAIGSYLYAFIQRRADRPVDPWAGLAWSLLFILLIHPQAIFSLGFQLSYALTATLLIIKQAPPFKQAWQEEFICSLACTLVTIPFLIISQAGFSWLALWVNYFYSWLFSVCLFPGLLLVVALGIGGLGWLVSLVAWPLSWLVLHLEKVSVFFSDLPGFYWLTGHLPFIFVLFYCMILAYWLDRQVLAKRKGRGWVALALTLMFLYLFPHLSPLGQVAVLDIGQGDCILVKPPFSASAYLIDAAGRPTFPKEDWQKRPRRTLFESQIQPALAAQGVRSLAGLFLTHGDFDHYGSAPEIISQISVDNLYLPIGMQEDHEVLAILDQALKVSKNPHIQVVWLQAGQSLSLNRSMALEVLMPEKPGPGENEDSLAMLGRMGPLTFLFTGDIDGAAEIQMAEKLNGPIDVLKVAHHGSDHSSPSDLIAQWQPHYALISVGENNRYGHPSDRVVDNLAAVKATTFRTDRDGAIHYFYLGRHYVFKTVKAAGEEDFIGD</sequence>
<dbReference type="GO" id="GO:0005886">
    <property type="term" value="C:plasma membrane"/>
    <property type="evidence" value="ECO:0007669"/>
    <property type="project" value="UniProtKB-SubCell"/>
</dbReference>
<feature type="transmembrane region" description="Helical" evidence="6">
    <location>
        <begin position="45"/>
        <end position="62"/>
    </location>
</feature>
<comment type="subcellular location">
    <subcellularLocation>
        <location evidence="1">Cell membrane</location>
        <topology evidence="1">Multi-pass membrane protein</topology>
    </subcellularLocation>
</comment>
<feature type="transmembrane region" description="Helical" evidence="6">
    <location>
        <begin position="409"/>
        <end position="427"/>
    </location>
</feature>
<evidence type="ECO:0000256" key="1">
    <source>
        <dbReference type="ARBA" id="ARBA00004651"/>
    </source>
</evidence>
<name>A0A0X8FDL6_9LACT</name>
<dbReference type="SUPFAM" id="SSF56281">
    <property type="entry name" value="Metallo-hydrolase/oxidoreductase"/>
    <property type="match status" value="1"/>
</dbReference>
<dbReference type="InterPro" id="IPR001279">
    <property type="entry name" value="Metallo-B-lactamas"/>
</dbReference>
<feature type="domain" description="Metallo-beta-lactamase" evidence="7">
    <location>
        <begin position="505"/>
        <end position="718"/>
    </location>
</feature>
<dbReference type="PANTHER" id="PTHR30619:SF7">
    <property type="entry name" value="BETA-LACTAMASE DOMAIN PROTEIN"/>
    <property type="match status" value="1"/>
</dbReference>
<keyword evidence="3 6" id="KW-0812">Transmembrane</keyword>